<proteinExistence type="predicted"/>
<dbReference type="AlphaFoldDB" id="A0A7R9QR15"/>
<dbReference type="EMBL" id="CAJPVJ010009240">
    <property type="protein sequence ID" value="CAG2172459.1"/>
    <property type="molecule type" value="Genomic_DNA"/>
</dbReference>
<protein>
    <submittedName>
        <fullName evidence="1">Uncharacterized protein</fullName>
    </submittedName>
</protein>
<reference evidence="1" key="1">
    <citation type="submission" date="2020-11" db="EMBL/GenBank/DDBJ databases">
        <authorList>
            <person name="Tran Van P."/>
        </authorList>
    </citation>
    <scope>NUCLEOTIDE SEQUENCE</scope>
</reference>
<evidence type="ECO:0000313" key="2">
    <source>
        <dbReference type="Proteomes" id="UP000728032"/>
    </source>
</evidence>
<evidence type="ECO:0000313" key="1">
    <source>
        <dbReference type="EMBL" id="CAD7655272.1"/>
    </source>
</evidence>
<dbReference type="OrthoDB" id="6526239at2759"/>
<dbReference type="Proteomes" id="UP000728032">
    <property type="component" value="Unassembled WGS sequence"/>
</dbReference>
<gene>
    <name evidence="1" type="ORF">ONB1V03_LOCUS11915</name>
</gene>
<organism evidence="1">
    <name type="scientific">Oppiella nova</name>
    <dbReference type="NCBI Taxonomy" id="334625"/>
    <lineage>
        <taxon>Eukaryota</taxon>
        <taxon>Metazoa</taxon>
        <taxon>Ecdysozoa</taxon>
        <taxon>Arthropoda</taxon>
        <taxon>Chelicerata</taxon>
        <taxon>Arachnida</taxon>
        <taxon>Acari</taxon>
        <taxon>Acariformes</taxon>
        <taxon>Sarcoptiformes</taxon>
        <taxon>Oribatida</taxon>
        <taxon>Brachypylina</taxon>
        <taxon>Oppioidea</taxon>
        <taxon>Oppiidae</taxon>
        <taxon>Oppiella</taxon>
    </lineage>
</organism>
<name>A0A7R9QR15_9ACAR</name>
<keyword evidence="2" id="KW-1185">Reference proteome</keyword>
<dbReference type="EMBL" id="OC924065">
    <property type="protein sequence ID" value="CAD7655272.1"/>
    <property type="molecule type" value="Genomic_DNA"/>
</dbReference>
<accession>A0A7R9QR15</accession>
<sequence>MRRDCEYIKGDVERYNECANRDYGEHHKRLSNHRSHYKKDRKQGHRNCYKDFQESMRSFNQEGGYNKFNQCFRNNLNKEHIRRCENNEYE</sequence>